<proteinExistence type="predicted"/>
<dbReference type="AlphaFoldDB" id="A0A9X8N8Q8"/>
<dbReference type="PANTHER" id="PTHR33408:SF2">
    <property type="entry name" value="TRANSPOSASE DDE DOMAIN-CONTAINING PROTEIN"/>
    <property type="match status" value="1"/>
</dbReference>
<protein>
    <submittedName>
        <fullName evidence="3">Transposase</fullName>
    </submittedName>
</protein>
<feature type="domain" description="Transposase InsH N-terminal" evidence="2">
    <location>
        <begin position="23"/>
        <end position="117"/>
    </location>
</feature>
<evidence type="ECO:0000313" key="3">
    <source>
        <dbReference type="EMBL" id="SHN29645.1"/>
    </source>
</evidence>
<feature type="region of interest" description="Disordered" evidence="1">
    <location>
        <begin position="338"/>
        <end position="377"/>
    </location>
</feature>
<dbReference type="Pfam" id="PF05598">
    <property type="entry name" value="DUF772"/>
    <property type="match status" value="1"/>
</dbReference>
<sequence>MEIRSASCKYRGGPEGGLLPPDMREWLPQEHLAWFVLDAVAALSDGCRERLRSSYRLGGSGRQAYDPEMLLALLIYTYANGVRSSRKMERLCATDVAFKVICGLHGPDHTTITRFRADRLGLVEELSGEVLQLCARAGLGRLGEVALDGTKIAANASLQATHGREWFAKQARELLEQAERADAEEDAQFGSARGDELPAGLGRRIERLARLRRGIAEIEAEEATRAEATRQVGERTEELLRGGRLAGRAALRVHRNMDRRAWLEVRLGAIGAQIERAGQRLDGERQAWEQSRAEGRPLTPHTFRIADARKYLRRRLAAFAAVWQELEEHAPACRTAQTLPEAPDGASGQHRQETQTAKVKRNATDPDSRVMPVRHGG</sequence>
<accession>A0A9X8N8Q8</accession>
<dbReference type="InterPro" id="IPR008490">
    <property type="entry name" value="Transposase_InsH_N"/>
</dbReference>
<organism evidence="3 4">
    <name type="scientific">Streptomyces yunnanensis</name>
    <dbReference type="NCBI Taxonomy" id="156453"/>
    <lineage>
        <taxon>Bacteria</taxon>
        <taxon>Bacillati</taxon>
        <taxon>Actinomycetota</taxon>
        <taxon>Actinomycetes</taxon>
        <taxon>Kitasatosporales</taxon>
        <taxon>Streptomycetaceae</taxon>
        <taxon>Streptomyces</taxon>
    </lineage>
</organism>
<gene>
    <name evidence="3" type="ORF">SAMN05216268_13132</name>
</gene>
<dbReference type="EMBL" id="FRBK01000031">
    <property type="protein sequence ID" value="SHN29645.1"/>
    <property type="molecule type" value="Genomic_DNA"/>
</dbReference>
<evidence type="ECO:0000259" key="2">
    <source>
        <dbReference type="Pfam" id="PF05598"/>
    </source>
</evidence>
<dbReference type="PANTHER" id="PTHR33408">
    <property type="entry name" value="TRANSPOSASE"/>
    <property type="match status" value="1"/>
</dbReference>
<comment type="caution">
    <text evidence="3">The sequence shown here is derived from an EMBL/GenBank/DDBJ whole genome shotgun (WGS) entry which is preliminary data.</text>
</comment>
<evidence type="ECO:0000256" key="1">
    <source>
        <dbReference type="SAM" id="MobiDB-lite"/>
    </source>
</evidence>
<dbReference type="Proteomes" id="UP000184388">
    <property type="component" value="Unassembled WGS sequence"/>
</dbReference>
<evidence type="ECO:0000313" key="4">
    <source>
        <dbReference type="Proteomes" id="UP000184388"/>
    </source>
</evidence>
<name>A0A9X8N8Q8_9ACTN</name>
<reference evidence="4" key="1">
    <citation type="submission" date="2016-11" db="EMBL/GenBank/DDBJ databases">
        <authorList>
            <person name="Jaros S."/>
            <person name="Januszkiewicz K."/>
            <person name="Wedrychowicz H."/>
        </authorList>
    </citation>
    <scope>NUCLEOTIDE SEQUENCE [LARGE SCALE GENOMIC DNA]</scope>
    <source>
        <strain evidence="4">CGMCC 4.3555</strain>
    </source>
</reference>